<dbReference type="VEuPathDB" id="VectorBase:AFUN2_002672"/>
<protein>
    <submittedName>
        <fullName evidence="2">DUF4806 domain-containing protein</fullName>
    </submittedName>
</protein>
<dbReference type="InterPro" id="IPR032071">
    <property type="entry name" value="DUF4806"/>
</dbReference>
<dbReference type="EnsemblMetazoa" id="AFUN021821-RA">
    <property type="protein sequence ID" value="AFUN021821-PA"/>
    <property type="gene ID" value="AFUN021821"/>
</dbReference>
<organism evidence="2">
    <name type="scientific">Anopheles funestus</name>
    <name type="common">African malaria mosquito</name>
    <dbReference type="NCBI Taxonomy" id="62324"/>
    <lineage>
        <taxon>Eukaryota</taxon>
        <taxon>Metazoa</taxon>
        <taxon>Ecdysozoa</taxon>
        <taxon>Arthropoda</taxon>
        <taxon>Hexapoda</taxon>
        <taxon>Insecta</taxon>
        <taxon>Pterygota</taxon>
        <taxon>Neoptera</taxon>
        <taxon>Endopterygota</taxon>
        <taxon>Diptera</taxon>
        <taxon>Nematocera</taxon>
        <taxon>Culicoidea</taxon>
        <taxon>Culicidae</taxon>
        <taxon>Anophelinae</taxon>
        <taxon>Anopheles</taxon>
    </lineage>
</organism>
<proteinExistence type="predicted"/>
<evidence type="ECO:0000313" key="2">
    <source>
        <dbReference type="EnsemblMetazoa" id="AFUN021821-PA"/>
    </source>
</evidence>
<dbReference type="VEuPathDB" id="VectorBase:AFUN021821"/>
<name>A0A4Y0BPG2_ANOFN</name>
<feature type="domain" description="DUF4806" evidence="1">
    <location>
        <begin position="186"/>
        <end position="260"/>
    </location>
</feature>
<reference evidence="2" key="1">
    <citation type="submission" date="2020-05" db="UniProtKB">
        <authorList>
            <consortium name="EnsemblMetazoa"/>
        </authorList>
    </citation>
    <scope>IDENTIFICATION</scope>
    <source>
        <strain evidence="2">FUMOZ</strain>
    </source>
</reference>
<dbReference type="AlphaFoldDB" id="A0A4Y0BPG2"/>
<dbReference type="Pfam" id="PF16064">
    <property type="entry name" value="DUF4806"/>
    <property type="match status" value="1"/>
</dbReference>
<dbReference type="STRING" id="62324.A0A4Y0BPG2"/>
<accession>A0A4Y0BPG2</accession>
<sequence>MKRKLGREMSKSKRDRVTGKIYRLCQKLERKIDEEYEAEQAQTAIKVESDSDDEQDIVISTTTSDALLTGLKMTCSDSEDASADCGSLFQTDSVFGLQNDNFPKEFAAATVMNMLQTVLENVKKIETNADHMRKEIEHISYRLGRVEQKVCMSLSTLNHVKDGMVMGERVSGNVSGNSFPGNAPFKPISNEEEFTEFDSKLGNDEEFYSNVKQWLTKQIFENDPHNRMYIAMDLVMKRTFFAECTWTGGGSPARKIAFGARLNVLKLFRDIGSNKLVTLNDAIVRTFFQNKLRNAKRRLMSKGGRNLASRKQIYKL</sequence>
<evidence type="ECO:0000259" key="1">
    <source>
        <dbReference type="Pfam" id="PF16064"/>
    </source>
</evidence>